<dbReference type="AlphaFoldDB" id="A0A9X3B0R1"/>
<comment type="caution">
    <text evidence="2">The sequence shown here is derived from an EMBL/GenBank/DDBJ whole genome shotgun (WGS) entry which is preliminary data.</text>
</comment>
<dbReference type="InterPro" id="IPR040982">
    <property type="entry name" value="DNA_pol3_finger"/>
</dbReference>
<keyword evidence="2" id="KW-0548">Nucleotidyltransferase</keyword>
<keyword evidence="3" id="KW-1185">Reference proteome</keyword>
<feature type="non-terminal residue" evidence="2">
    <location>
        <position position="1"/>
    </location>
</feature>
<proteinExistence type="predicted"/>
<feature type="domain" description="DNA polymerase III alpha subunit finger" evidence="1">
    <location>
        <begin position="1"/>
        <end position="107"/>
    </location>
</feature>
<accession>A0A9X3B0R1</accession>
<dbReference type="EMBL" id="JAODNV010000064">
    <property type="protein sequence ID" value="MCT8992345.1"/>
    <property type="molecule type" value="Genomic_DNA"/>
</dbReference>
<gene>
    <name evidence="2" type="primary">dnaE2</name>
    <name evidence="2" type="ORF">NYR54_19125</name>
</gene>
<keyword evidence="2" id="KW-0808">Transferase</keyword>
<evidence type="ECO:0000259" key="1">
    <source>
        <dbReference type="Pfam" id="PF17657"/>
    </source>
</evidence>
<dbReference type="InterPro" id="IPR004805">
    <property type="entry name" value="DnaE2/DnaE/PolC"/>
</dbReference>
<dbReference type="GO" id="GO:0006260">
    <property type="term" value="P:DNA replication"/>
    <property type="evidence" value="ECO:0007669"/>
    <property type="project" value="InterPro"/>
</dbReference>
<name>A0A9X3B0R1_9HYPH</name>
<dbReference type="Proteomes" id="UP001149009">
    <property type="component" value="Unassembled WGS sequence"/>
</dbReference>
<evidence type="ECO:0000313" key="2">
    <source>
        <dbReference type="EMBL" id="MCT8992345.1"/>
    </source>
</evidence>
<dbReference type="GO" id="GO:0008408">
    <property type="term" value="F:3'-5' exonuclease activity"/>
    <property type="evidence" value="ECO:0007669"/>
    <property type="project" value="InterPro"/>
</dbReference>
<reference evidence="2" key="1">
    <citation type="submission" date="2022-08" db="EMBL/GenBank/DDBJ databases">
        <title>Chelativorans sichuanense sp. nov., a paraffin oil-degrading bacterium isolated from a mixture of oil-based drill cuttings and paddy soil.</title>
        <authorList>
            <person name="Yu J."/>
            <person name="Liu H."/>
            <person name="Chen Q."/>
        </authorList>
    </citation>
    <scope>NUCLEOTIDE SEQUENCE</scope>
    <source>
        <strain evidence="2">SCAU 2101</strain>
    </source>
</reference>
<feature type="non-terminal residue" evidence="2">
    <location>
        <position position="212"/>
    </location>
</feature>
<dbReference type="PANTHER" id="PTHR32294:SF4">
    <property type="entry name" value="ERROR-PRONE DNA POLYMERASE"/>
    <property type="match status" value="1"/>
</dbReference>
<evidence type="ECO:0000313" key="3">
    <source>
        <dbReference type="Proteomes" id="UP001149009"/>
    </source>
</evidence>
<protein>
    <submittedName>
        <fullName evidence="2">Error-prone DNA polymerase</fullName>
        <ecNumber evidence="2">2.7.7.7</ecNumber>
    </submittedName>
</protein>
<sequence length="212" mass="23470">KPRTFYDLVVQVAIVRPGPIQGDMVHPYLRRRAGLEPVEYPKPELEKVLGKTLGVPLFQEQAMRVAIECAGFTPGEADMLRKSMATFKHTGGVSAFRDKLVQGMIARGYDRAFAENTFSQLEGFGSYGFPESHAASFALIAYASAWLKCWHPDVFCAALLNSQPMGFYAPAQIVRDAIEHGVEVRPVCINASRWDCTLEPTGDESRFAVRLG</sequence>
<dbReference type="EC" id="2.7.7.7" evidence="2"/>
<dbReference type="PANTHER" id="PTHR32294">
    <property type="entry name" value="DNA POLYMERASE III SUBUNIT ALPHA"/>
    <property type="match status" value="1"/>
</dbReference>
<organism evidence="2 3">
    <name type="scientific">Chelativorans petroleitrophicus</name>
    <dbReference type="NCBI Taxonomy" id="2975484"/>
    <lineage>
        <taxon>Bacteria</taxon>
        <taxon>Pseudomonadati</taxon>
        <taxon>Pseudomonadota</taxon>
        <taxon>Alphaproteobacteria</taxon>
        <taxon>Hyphomicrobiales</taxon>
        <taxon>Phyllobacteriaceae</taxon>
        <taxon>Chelativorans</taxon>
    </lineage>
</organism>
<dbReference type="GO" id="GO:0003887">
    <property type="term" value="F:DNA-directed DNA polymerase activity"/>
    <property type="evidence" value="ECO:0007669"/>
    <property type="project" value="UniProtKB-EC"/>
</dbReference>
<dbReference type="Pfam" id="PF17657">
    <property type="entry name" value="DNA_pol3_finger"/>
    <property type="match status" value="1"/>
</dbReference>